<sequence>MNLDRIINMIVRRVLGRIINMGVNKGFDVAGEQFNRMTKKSDSAPEPARKSEEPGDIQAFGLFDEEEPEPKPRKRRG</sequence>
<dbReference type="Proteomes" id="UP000606730">
    <property type="component" value="Unassembled WGS sequence"/>
</dbReference>
<name>A0A917EHJ2_9RHOB</name>
<accession>A0A917EHJ2</accession>
<gene>
    <name evidence="2" type="ORF">GCM10011517_05810</name>
</gene>
<comment type="caution">
    <text evidence="2">The sequence shown here is derived from an EMBL/GenBank/DDBJ whole genome shotgun (WGS) entry which is preliminary data.</text>
</comment>
<feature type="region of interest" description="Disordered" evidence="1">
    <location>
        <begin position="37"/>
        <end position="77"/>
    </location>
</feature>
<reference evidence="2" key="2">
    <citation type="submission" date="2020-09" db="EMBL/GenBank/DDBJ databases">
        <authorList>
            <person name="Sun Q."/>
            <person name="Zhou Y."/>
        </authorList>
    </citation>
    <scope>NUCLEOTIDE SEQUENCE</scope>
    <source>
        <strain evidence="2">CGMCC 1.16012</strain>
    </source>
</reference>
<feature type="compositionally biased region" description="Basic and acidic residues" evidence="1">
    <location>
        <begin position="39"/>
        <end position="53"/>
    </location>
</feature>
<keyword evidence="3" id="KW-1185">Reference proteome</keyword>
<dbReference type="AlphaFoldDB" id="A0A917EHJ2"/>
<evidence type="ECO:0000256" key="1">
    <source>
        <dbReference type="SAM" id="MobiDB-lite"/>
    </source>
</evidence>
<dbReference type="OrthoDB" id="7876991at2"/>
<proteinExistence type="predicted"/>
<dbReference type="EMBL" id="BMKN01000001">
    <property type="protein sequence ID" value="GGE40996.1"/>
    <property type="molecule type" value="Genomic_DNA"/>
</dbReference>
<evidence type="ECO:0000313" key="3">
    <source>
        <dbReference type="Proteomes" id="UP000606730"/>
    </source>
</evidence>
<organism evidence="2 3">
    <name type="scientific">Actibacterium pelagium</name>
    <dbReference type="NCBI Taxonomy" id="2029103"/>
    <lineage>
        <taxon>Bacteria</taxon>
        <taxon>Pseudomonadati</taxon>
        <taxon>Pseudomonadota</taxon>
        <taxon>Alphaproteobacteria</taxon>
        <taxon>Rhodobacterales</taxon>
        <taxon>Roseobacteraceae</taxon>
        <taxon>Actibacterium</taxon>
    </lineage>
</organism>
<dbReference type="RefSeq" id="WP_095596515.1">
    <property type="nucleotide sequence ID" value="NZ_BMKN01000001.1"/>
</dbReference>
<protein>
    <submittedName>
        <fullName evidence="2">Uncharacterized protein</fullName>
    </submittedName>
</protein>
<evidence type="ECO:0000313" key="2">
    <source>
        <dbReference type="EMBL" id="GGE40996.1"/>
    </source>
</evidence>
<reference evidence="2" key="1">
    <citation type="journal article" date="2014" name="Int. J. Syst. Evol. Microbiol.">
        <title>Complete genome sequence of Corynebacterium casei LMG S-19264T (=DSM 44701T), isolated from a smear-ripened cheese.</title>
        <authorList>
            <consortium name="US DOE Joint Genome Institute (JGI-PGF)"/>
            <person name="Walter F."/>
            <person name="Albersmeier A."/>
            <person name="Kalinowski J."/>
            <person name="Ruckert C."/>
        </authorList>
    </citation>
    <scope>NUCLEOTIDE SEQUENCE</scope>
    <source>
        <strain evidence="2">CGMCC 1.16012</strain>
    </source>
</reference>